<comment type="similarity">
    <text evidence="1 6">Belongs to the glycosyl hydrolase 8 (cellulase D) family.</text>
</comment>
<keyword evidence="2" id="KW-0732">Signal</keyword>
<keyword evidence="4 6" id="KW-0326">Glycosidase</keyword>
<evidence type="ECO:0000256" key="7">
    <source>
        <dbReference type="SAM" id="Phobius"/>
    </source>
</evidence>
<evidence type="ECO:0000256" key="2">
    <source>
        <dbReference type="ARBA" id="ARBA00022729"/>
    </source>
</evidence>
<dbReference type="AlphaFoldDB" id="A0A0R1VX61"/>
<accession>A0A0R1VX61</accession>
<dbReference type="InterPro" id="IPR012341">
    <property type="entry name" value="6hp_glycosidase-like_sf"/>
</dbReference>
<name>A0A0R1VX61_9LACO</name>
<evidence type="ECO:0000256" key="6">
    <source>
        <dbReference type="RuleBase" id="RU361167"/>
    </source>
</evidence>
<evidence type="ECO:0000256" key="3">
    <source>
        <dbReference type="ARBA" id="ARBA00022801"/>
    </source>
</evidence>
<dbReference type="EMBL" id="AZGB01000016">
    <property type="protein sequence ID" value="KRM06300.1"/>
    <property type="molecule type" value="Genomic_DNA"/>
</dbReference>
<dbReference type="EC" id="3.2.1.-" evidence="6"/>
<keyword evidence="7" id="KW-1133">Transmembrane helix</keyword>
<dbReference type="PRINTS" id="PR00735">
    <property type="entry name" value="GLHYDRLASE8"/>
</dbReference>
<reference evidence="8 9" key="1">
    <citation type="journal article" date="2015" name="Genome Announc.">
        <title>Expanding the biotechnology potential of lactobacilli through comparative genomics of 213 strains and associated genera.</title>
        <authorList>
            <person name="Sun Z."/>
            <person name="Harris H.M."/>
            <person name="McCann A."/>
            <person name="Guo C."/>
            <person name="Argimon S."/>
            <person name="Zhang W."/>
            <person name="Yang X."/>
            <person name="Jeffery I.B."/>
            <person name="Cooney J.C."/>
            <person name="Kagawa T.F."/>
            <person name="Liu W."/>
            <person name="Song Y."/>
            <person name="Salvetti E."/>
            <person name="Wrobel A."/>
            <person name="Rasinkangas P."/>
            <person name="Parkhill J."/>
            <person name="Rea M.C."/>
            <person name="O'Sullivan O."/>
            <person name="Ritari J."/>
            <person name="Douillard F.P."/>
            <person name="Paul Ross R."/>
            <person name="Yang R."/>
            <person name="Briner A.E."/>
            <person name="Felis G.E."/>
            <person name="de Vos W.M."/>
            <person name="Barrangou R."/>
            <person name="Klaenhammer T.R."/>
            <person name="Caufield P.W."/>
            <person name="Cui Y."/>
            <person name="Zhang H."/>
            <person name="O'Toole P.W."/>
        </authorList>
    </citation>
    <scope>NUCLEOTIDE SEQUENCE [LARGE SCALE GENOMIC DNA]</scope>
    <source>
        <strain evidence="8 9">DSM 18630</strain>
    </source>
</reference>
<dbReference type="STRING" id="1423750.FC89_GL001173"/>
<evidence type="ECO:0000313" key="9">
    <source>
        <dbReference type="Proteomes" id="UP000051451"/>
    </source>
</evidence>
<dbReference type="Pfam" id="PF01270">
    <property type="entry name" value="Glyco_hydro_8"/>
    <property type="match status" value="1"/>
</dbReference>
<dbReference type="SUPFAM" id="SSF48208">
    <property type="entry name" value="Six-hairpin glycosidases"/>
    <property type="match status" value="1"/>
</dbReference>
<evidence type="ECO:0000256" key="1">
    <source>
        <dbReference type="ARBA" id="ARBA00009209"/>
    </source>
</evidence>
<gene>
    <name evidence="8" type="ORF">FC89_GL001173</name>
</gene>
<sequence>MIKGLKMKKNLFIYAFFIMVLAILVGITLKVRLETPKNLRQSTISQWNSKFIRQTGNSAYVASKSSRKKTTVLSEGQGYGMLIAVKGATSSQADQKKFDQLDRYYLANRDGKTNLMSWKQTLNSKGQRIRKYQNSATDGDLYIAYSLIEAAKKWPKKANFYQRQAQTLLADILKYDYNSKTQELMVGNWAAHSRYQTMLRTSDVLPAQFDAFYKLTGNRTWVTIKQAMLKSLVSLSKQHRTGLIPDFAWIKKKQTVAVKAGTVSSKYDGDYYYNACRLPYNLAQSKDRLSQRILNKMMNFFMKQEYISGGYRLNGRRLNHYQSASFGAPIFFAANHNAKFSKLVQSEKYIFIQSLNANNYYQSALTILTTLGTFK</sequence>
<dbReference type="GO" id="GO:0000272">
    <property type="term" value="P:polysaccharide catabolic process"/>
    <property type="evidence" value="ECO:0007669"/>
    <property type="project" value="UniProtKB-KW"/>
</dbReference>
<dbReference type="InterPro" id="IPR019834">
    <property type="entry name" value="Glyco_hydro_8_CS"/>
</dbReference>
<dbReference type="InterPro" id="IPR002037">
    <property type="entry name" value="Glyco_hydro_8"/>
</dbReference>
<protein>
    <recommendedName>
        <fullName evidence="6">Glucanase</fullName>
        <ecNumber evidence="6">3.2.1.-</ecNumber>
    </recommendedName>
</protein>
<organism evidence="8 9">
    <name type="scientific">Liquorilactobacillus ghanensis DSM 18630</name>
    <dbReference type="NCBI Taxonomy" id="1423750"/>
    <lineage>
        <taxon>Bacteria</taxon>
        <taxon>Bacillati</taxon>
        <taxon>Bacillota</taxon>
        <taxon>Bacilli</taxon>
        <taxon>Lactobacillales</taxon>
        <taxon>Lactobacillaceae</taxon>
        <taxon>Liquorilactobacillus</taxon>
    </lineage>
</organism>
<evidence type="ECO:0000256" key="5">
    <source>
        <dbReference type="PROSITE-ProRule" id="PRU10058"/>
    </source>
</evidence>
<comment type="caution">
    <text evidence="8">The sequence shown here is derived from an EMBL/GenBank/DDBJ whole genome shotgun (WGS) entry which is preliminary data.</text>
</comment>
<dbReference type="Proteomes" id="UP000051451">
    <property type="component" value="Unassembled WGS sequence"/>
</dbReference>
<keyword evidence="7" id="KW-0812">Transmembrane</keyword>
<keyword evidence="9" id="KW-1185">Reference proteome</keyword>
<dbReference type="PROSITE" id="PS00812">
    <property type="entry name" value="GLYCOSYL_HYDROL_F8"/>
    <property type="match status" value="1"/>
</dbReference>
<evidence type="ECO:0000256" key="4">
    <source>
        <dbReference type="ARBA" id="ARBA00023295"/>
    </source>
</evidence>
<keyword evidence="7" id="KW-0472">Membrane</keyword>
<keyword evidence="6" id="KW-0119">Carbohydrate metabolism</keyword>
<keyword evidence="3 6" id="KW-0378">Hydrolase</keyword>
<keyword evidence="6" id="KW-0624">Polysaccharide degradation</keyword>
<dbReference type="Gene3D" id="1.50.10.10">
    <property type="match status" value="1"/>
</dbReference>
<evidence type="ECO:0000313" key="8">
    <source>
        <dbReference type="EMBL" id="KRM06300.1"/>
    </source>
</evidence>
<dbReference type="InterPro" id="IPR008928">
    <property type="entry name" value="6-hairpin_glycosidase_sf"/>
</dbReference>
<dbReference type="GO" id="GO:0004553">
    <property type="term" value="F:hydrolase activity, hydrolyzing O-glycosyl compounds"/>
    <property type="evidence" value="ECO:0007669"/>
    <property type="project" value="InterPro"/>
</dbReference>
<proteinExistence type="inferred from homology"/>
<dbReference type="PATRIC" id="fig|1423750.3.peg.1200"/>
<feature type="transmembrane region" description="Helical" evidence="7">
    <location>
        <begin position="12"/>
        <end position="33"/>
    </location>
</feature>
<feature type="active site" description="Nucleophile" evidence="5">
    <location>
        <position position="138"/>
    </location>
</feature>